<dbReference type="PANTHER" id="PTHR42932">
    <property type="entry name" value="GENERAL STRESS PROTEIN 20U"/>
    <property type="match status" value="1"/>
</dbReference>
<dbReference type="InterPro" id="IPR012347">
    <property type="entry name" value="Ferritin-like"/>
</dbReference>
<protein>
    <submittedName>
        <fullName evidence="4">DNA starvation/stationary phase protection protein</fullName>
    </submittedName>
</protein>
<dbReference type="Proteomes" id="UP001623290">
    <property type="component" value="Chromosome"/>
</dbReference>
<dbReference type="InterPro" id="IPR002177">
    <property type="entry name" value="DPS_DNA-bd"/>
</dbReference>
<evidence type="ECO:0000313" key="5">
    <source>
        <dbReference type="Proteomes" id="UP001623290"/>
    </source>
</evidence>
<keyword evidence="5" id="KW-1185">Reference proteome</keyword>
<proteinExistence type="inferred from homology"/>
<dbReference type="Gene3D" id="1.20.1260.10">
    <property type="match status" value="1"/>
</dbReference>
<dbReference type="PANTHER" id="PTHR42932:SF3">
    <property type="entry name" value="DNA PROTECTION DURING STARVATION PROTEIN"/>
    <property type="match status" value="1"/>
</dbReference>
<sequence length="165" mass="18338">MDNVLQVKPKAEAVNTGVEGKKAVAKAVNQVAADVYKLAIKTQFYHWNVEGPLFRPLHLLTEEQYGIMFETADEIAERVRALGELAPMNLKQLNAFSQIEELDTKPTAEEMIADLVKDHEAIAARIQDVIELAGEHNDHATDDLLGGVAGQHEKMAWMLRSHLAK</sequence>
<feature type="domain" description="Ferritin/DPS" evidence="3">
    <location>
        <begin position="26"/>
        <end position="165"/>
    </location>
</feature>
<reference evidence="4 5" key="1">
    <citation type="submission" date="2023-09" db="EMBL/GenBank/DDBJ databases">
        <title>Thioclava shenzhenensis sp. nov., a multidrug resistant bacteria-antagonizing species isolated from coastal seawater.</title>
        <authorList>
            <person name="Long M."/>
        </authorList>
    </citation>
    <scope>NUCLEOTIDE SEQUENCE [LARGE SCALE GENOMIC DNA]</scope>
    <source>
        <strain evidence="4 5">FTW29</strain>
    </source>
</reference>
<dbReference type="RefSeq" id="WP_339108915.1">
    <property type="nucleotide sequence ID" value="NZ_CP135443.1"/>
</dbReference>
<evidence type="ECO:0000313" key="4">
    <source>
        <dbReference type="EMBL" id="WRY32595.1"/>
    </source>
</evidence>
<dbReference type="InterPro" id="IPR009078">
    <property type="entry name" value="Ferritin-like_SF"/>
</dbReference>
<name>A0ABZ1DXJ1_9RHOB</name>
<comment type="similarity">
    <text evidence="1 2">Belongs to the Dps family.</text>
</comment>
<dbReference type="InterPro" id="IPR023188">
    <property type="entry name" value="DPS_DNA-bd_CS"/>
</dbReference>
<dbReference type="EMBL" id="CP135443">
    <property type="protein sequence ID" value="WRY32595.1"/>
    <property type="molecule type" value="Genomic_DNA"/>
</dbReference>
<organism evidence="4 5">
    <name type="scientific">Thioclava litoralis</name>
    <dbReference type="NCBI Taxonomy" id="3076557"/>
    <lineage>
        <taxon>Bacteria</taxon>
        <taxon>Pseudomonadati</taxon>
        <taxon>Pseudomonadota</taxon>
        <taxon>Alphaproteobacteria</taxon>
        <taxon>Rhodobacterales</taxon>
        <taxon>Paracoccaceae</taxon>
        <taxon>Thioclava</taxon>
    </lineage>
</organism>
<dbReference type="PROSITE" id="PS00818">
    <property type="entry name" value="DPS_1"/>
    <property type="match status" value="1"/>
</dbReference>
<evidence type="ECO:0000256" key="1">
    <source>
        <dbReference type="ARBA" id="ARBA00009497"/>
    </source>
</evidence>
<dbReference type="SUPFAM" id="SSF47240">
    <property type="entry name" value="Ferritin-like"/>
    <property type="match status" value="1"/>
</dbReference>
<dbReference type="InterPro" id="IPR008331">
    <property type="entry name" value="Ferritin_DPS_dom"/>
</dbReference>
<evidence type="ECO:0000256" key="2">
    <source>
        <dbReference type="RuleBase" id="RU003875"/>
    </source>
</evidence>
<accession>A0ABZ1DXJ1</accession>
<evidence type="ECO:0000259" key="3">
    <source>
        <dbReference type="Pfam" id="PF00210"/>
    </source>
</evidence>
<dbReference type="PIRSF" id="PIRSF005900">
    <property type="entry name" value="Dps"/>
    <property type="match status" value="1"/>
</dbReference>
<gene>
    <name evidence="4" type="ORF">RPE78_07665</name>
</gene>
<dbReference type="Pfam" id="PF00210">
    <property type="entry name" value="Ferritin"/>
    <property type="match status" value="1"/>
</dbReference>
<dbReference type="PRINTS" id="PR01346">
    <property type="entry name" value="HELNAPAPROT"/>
</dbReference>
<dbReference type="CDD" id="cd01043">
    <property type="entry name" value="DPS"/>
    <property type="match status" value="1"/>
</dbReference>